<evidence type="ECO:0000256" key="8">
    <source>
        <dbReference type="SAM" id="MobiDB-lite"/>
    </source>
</evidence>
<dbReference type="EMBL" id="BPQG01000033">
    <property type="protein sequence ID" value="GJD44477.1"/>
    <property type="molecule type" value="Genomic_DNA"/>
</dbReference>
<proteinExistence type="inferred from homology"/>
<name>A0ABQ4QH81_9HYPH</name>
<dbReference type="InterPro" id="IPR002915">
    <property type="entry name" value="DeoC/FbaB/LacD_aldolase"/>
</dbReference>
<reference evidence="9 10" key="1">
    <citation type="journal article" date="2021" name="Front. Microbiol.">
        <title>Comprehensive Comparative Genomics and Phenotyping of Methylobacterium Species.</title>
        <authorList>
            <person name="Alessa O."/>
            <person name="Ogura Y."/>
            <person name="Fujitani Y."/>
            <person name="Takami H."/>
            <person name="Hayashi T."/>
            <person name="Sahin N."/>
            <person name="Tani A."/>
        </authorList>
    </citation>
    <scope>NUCLEOTIDE SEQUENCE [LARGE SCALE GENOMIC DNA]</scope>
    <source>
        <strain evidence="9 10">DSM 23679</strain>
    </source>
</reference>
<evidence type="ECO:0000256" key="7">
    <source>
        <dbReference type="NCBIfam" id="TIGR00126"/>
    </source>
</evidence>
<dbReference type="PANTHER" id="PTHR10889:SF3">
    <property type="entry name" value="DEOXYRIBOSE-PHOSPHATE ALDOLASE"/>
    <property type="match status" value="1"/>
</dbReference>
<dbReference type="Proteomes" id="UP001055117">
    <property type="component" value="Unassembled WGS sequence"/>
</dbReference>
<evidence type="ECO:0000256" key="1">
    <source>
        <dbReference type="ARBA" id="ARBA00004816"/>
    </source>
</evidence>
<evidence type="ECO:0000256" key="5">
    <source>
        <dbReference type="ARBA" id="ARBA00023270"/>
    </source>
</evidence>
<evidence type="ECO:0000256" key="3">
    <source>
        <dbReference type="ARBA" id="ARBA00012515"/>
    </source>
</evidence>
<gene>
    <name evidence="9" type="primary">deoC</name>
    <name evidence="9" type="ORF">AFCDBAGC_2344</name>
</gene>
<sequence>MSLTPPRKRTRMPEPTLNSASTARRALALLDLTDLGDTCTATQVDALCRDARAGGVAAVCVWPQFVHQAARVLAGGPVRIATVINFPAGGEDVDCAVEDTAEALRDGAHEIDLVLPYRALLRGDAEAARLMVEAVREACPGTALKVILETGELQARETVATASRLALAAGADFIKTSTGKSAVSATPEAAETMLHAIREAGRGGLKVSGGLRTLADAATYLALTDQVMGSGWAGPGTFRLGASSLFGVLMAARGDATSPEATP</sequence>
<dbReference type="EC" id="4.1.2.4" evidence="3 7"/>
<comment type="pathway">
    <text evidence="1">Carbohydrate degradation; 2-deoxy-D-ribose 1-phosphate degradation; D-glyceraldehyde 3-phosphate and acetaldehyde from 2-deoxy-alpha-D-ribose 1-phosphate: step 2/2.</text>
</comment>
<dbReference type="SUPFAM" id="SSF51569">
    <property type="entry name" value="Aldolase"/>
    <property type="match status" value="1"/>
</dbReference>
<keyword evidence="5" id="KW-0704">Schiff base</keyword>
<evidence type="ECO:0000256" key="6">
    <source>
        <dbReference type="ARBA" id="ARBA00048791"/>
    </source>
</evidence>
<dbReference type="NCBIfam" id="TIGR00126">
    <property type="entry name" value="deoC"/>
    <property type="match status" value="1"/>
</dbReference>
<protein>
    <recommendedName>
        <fullName evidence="3 7">Deoxyribose-phosphate aldolase</fullName>
        <ecNumber evidence="3 7">4.1.2.4</ecNumber>
    </recommendedName>
</protein>
<accession>A0ABQ4QH81</accession>
<evidence type="ECO:0000256" key="2">
    <source>
        <dbReference type="ARBA" id="ARBA00009473"/>
    </source>
</evidence>
<dbReference type="Pfam" id="PF01791">
    <property type="entry name" value="DeoC"/>
    <property type="match status" value="1"/>
</dbReference>
<comment type="similarity">
    <text evidence="2">Belongs to the DeoC/FbaB aldolase family. DeoC type 2 subfamily.</text>
</comment>
<dbReference type="InterPro" id="IPR013785">
    <property type="entry name" value="Aldolase_TIM"/>
</dbReference>
<dbReference type="PIRSF" id="PIRSF001357">
    <property type="entry name" value="DeoC"/>
    <property type="match status" value="1"/>
</dbReference>
<dbReference type="CDD" id="cd00959">
    <property type="entry name" value="DeoC"/>
    <property type="match status" value="1"/>
</dbReference>
<comment type="caution">
    <text evidence="9">The sequence shown here is derived from an EMBL/GenBank/DDBJ whole genome shotgun (WGS) entry which is preliminary data.</text>
</comment>
<feature type="compositionally biased region" description="Basic residues" evidence="8">
    <location>
        <begin position="1"/>
        <end position="10"/>
    </location>
</feature>
<evidence type="ECO:0000313" key="9">
    <source>
        <dbReference type="EMBL" id="GJD44477.1"/>
    </source>
</evidence>
<keyword evidence="10" id="KW-1185">Reference proteome</keyword>
<keyword evidence="4" id="KW-0456">Lyase</keyword>
<dbReference type="PANTHER" id="PTHR10889">
    <property type="entry name" value="DEOXYRIBOSE-PHOSPHATE ALDOLASE"/>
    <property type="match status" value="1"/>
</dbReference>
<comment type="catalytic activity">
    <reaction evidence="6">
        <text>2-deoxy-D-ribose 5-phosphate = D-glyceraldehyde 3-phosphate + acetaldehyde</text>
        <dbReference type="Rhea" id="RHEA:12821"/>
        <dbReference type="ChEBI" id="CHEBI:15343"/>
        <dbReference type="ChEBI" id="CHEBI:59776"/>
        <dbReference type="ChEBI" id="CHEBI:62877"/>
        <dbReference type="EC" id="4.1.2.4"/>
    </reaction>
</comment>
<dbReference type="Gene3D" id="3.20.20.70">
    <property type="entry name" value="Aldolase class I"/>
    <property type="match status" value="1"/>
</dbReference>
<organism evidence="9 10">
    <name type="scientific">Methylobacterium cerastii</name>
    <dbReference type="NCBI Taxonomy" id="932741"/>
    <lineage>
        <taxon>Bacteria</taxon>
        <taxon>Pseudomonadati</taxon>
        <taxon>Pseudomonadota</taxon>
        <taxon>Alphaproteobacteria</taxon>
        <taxon>Hyphomicrobiales</taxon>
        <taxon>Methylobacteriaceae</taxon>
        <taxon>Methylobacterium</taxon>
    </lineage>
</organism>
<feature type="region of interest" description="Disordered" evidence="8">
    <location>
        <begin position="1"/>
        <end position="20"/>
    </location>
</feature>
<dbReference type="SMART" id="SM01133">
    <property type="entry name" value="DeoC"/>
    <property type="match status" value="1"/>
</dbReference>
<evidence type="ECO:0000313" key="10">
    <source>
        <dbReference type="Proteomes" id="UP001055117"/>
    </source>
</evidence>
<evidence type="ECO:0000256" key="4">
    <source>
        <dbReference type="ARBA" id="ARBA00023239"/>
    </source>
</evidence>
<dbReference type="InterPro" id="IPR011343">
    <property type="entry name" value="DeoC"/>
</dbReference>